<feature type="compositionally biased region" description="Acidic residues" evidence="2">
    <location>
        <begin position="540"/>
        <end position="550"/>
    </location>
</feature>
<protein>
    <submittedName>
        <fullName evidence="3">Myocardial zonula adherens protein</fullName>
    </submittedName>
</protein>
<feature type="region of interest" description="Disordered" evidence="2">
    <location>
        <begin position="521"/>
        <end position="550"/>
    </location>
</feature>
<dbReference type="PANTHER" id="PTHR23171">
    <property type="entry name" value="GDOWN1"/>
    <property type="match status" value="1"/>
</dbReference>
<dbReference type="GO" id="GO:0006368">
    <property type="term" value="P:transcription elongation by RNA polymerase II"/>
    <property type="evidence" value="ECO:0007669"/>
    <property type="project" value="InterPro"/>
</dbReference>
<evidence type="ECO:0000256" key="1">
    <source>
        <dbReference type="SAM" id="Coils"/>
    </source>
</evidence>
<dbReference type="Ensembl" id="ENSNGAT00000031778.1">
    <property type="protein sequence ID" value="ENSNGAP00000026051.1"/>
    <property type="gene ID" value="ENSNGAG00000023815.1"/>
</dbReference>
<feature type="coiled-coil region" evidence="1">
    <location>
        <begin position="485"/>
        <end position="515"/>
    </location>
</feature>
<keyword evidence="4" id="KW-1185">Reference proteome</keyword>
<dbReference type="PRINTS" id="PR02085">
    <property type="entry name" value="POLR2GRINL1"/>
</dbReference>
<dbReference type="GO" id="GO:0005634">
    <property type="term" value="C:nucleus"/>
    <property type="evidence" value="ECO:0007669"/>
    <property type="project" value="InterPro"/>
</dbReference>
<feature type="compositionally biased region" description="Polar residues" evidence="2">
    <location>
        <begin position="437"/>
        <end position="454"/>
    </location>
</feature>
<dbReference type="GO" id="GO:0031674">
    <property type="term" value="C:I band"/>
    <property type="evidence" value="ECO:0007669"/>
    <property type="project" value="Ensembl"/>
</dbReference>
<gene>
    <name evidence="3" type="primary">Myzap</name>
</gene>
<name>A0A8C6S5J3_NANGA</name>
<dbReference type="GO" id="GO:0009898">
    <property type="term" value="C:cytoplasmic side of plasma membrane"/>
    <property type="evidence" value="ECO:0007669"/>
    <property type="project" value="Ensembl"/>
</dbReference>
<reference evidence="3" key="2">
    <citation type="submission" date="2025-09" db="UniProtKB">
        <authorList>
            <consortium name="Ensembl"/>
        </authorList>
    </citation>
    <scope>IDENTIFICATION</scope>
</reference>
<proteinExistence type="predicted"/>
<dbReference type="GeneTree" id="ENSGT00950000183065"/>
<dbReference type="InterPro" id="IPR026213">
    <property type="entry name" value="GRINL1"/>
</dbReference>
<dbReference type="Proteomes" id="UP000694381">
    <property type="component" value="Unassembled WGS sequence"/>
</dbReference>
<dbReference type="GO" id="GO:0003711">
    <property type="term" value="F:transcription elongation factor activity"/>
    <property type="evidence" value="ECO:0007669"/>
    <property type="project" value="InterPro"/>
</dbReference>
<dbReference type="GO" id="GO:0030864">
    <property type="term" value="C:cortical actin cytoskeleton"/>
    <property type="evidence" value="ECO:0007669"/>
    <property type="project" value="Ensembl"/>
</dbReference>
<dbReference type="GO" id="GO:0035556">
    <property type="term" value="P:intracellular signal transduction"/>
    <property type="evidence" value="ECO:0007669"/>
    <property type="project" value="Ensembl"/>
</dbReference>
<organism evidence="3 4">
    <name type="scientific">Nannospalax galili</name>
    <name type="common">Northern Israeli blind subterranean mole rat</name>
    <name type="synonym">Spalax galili</name>
    <dbReference type="NCBI Taxonomy" id="1026970"/>
    <lineage>
        <taxon>Eukaryota</taxon>
        <taxon>Metazoa</taxon>
        <taxon>Chordata</taxon>
        <taxon>Craniata</taxon>
        <taxon>Vertebrata</taxon>
        <taxon>Euteleostomi</taxon>
        <taxon>Mammalia</taxon>
        <taxon>Eutheria</taxon>
        <taxon>Euarchontoglires</taxon>
        <taxon>Glires</taxon>
        <taxon>Rodentia</taxon>
        <taxon>Myomorpha</taxon>
        <taxon>Muroidea</taxon>
        <taxon>Spalacidae</taxon>
        <taxon>Spalacinae</taxon>
        <taxon>Nannospalax</taxon>
    </lineage>
</organism>
<evidence type="ECO:0000313" key="4">
    <source>
        <dbReference type="Proteomes" id="UP000694381"/>
    </source>
</evidence>
<sequence length="550" mass="63738">MLRSTSTVTLLSGGSSRPPGTPSRRANVCRLRLTVPPESPVPQQTEKKIERKDQPPEPSNGEPTRKLPQGVVYGVVRRSDPNQQKEMVVYGWSTNQLKEEMNYIKDVRATLEKVRKRMYGDYDEMRQKIRQLTQDLSVSHAQQNYLESHIQTQSSALDSFNAMNSALASDSIGLQKTLVDVTLENSNIKDQIRNLQQTYEASMDKLREKQRQLEAAQVENQLLKMKVESSQEANAEVMREMTRKLYSQYEEKLQEEQRKHNAEKEALLEETNSFLKAIEEANKKMEAAEISLEERDQKIGELDRLIERMEKERHQLQLQLLEHETEMSGEIADSDKERYQQLEEASASLRERIRHLDDMVHCQQKKVKQMVEEIESLKKKVQQKQLLILQLLEKISFLEGENNELQSRLDYLTETQSKTEVETREIGVGCDLLPRLPTQQNDSPPHCQKGTSPVCSEERRRRDKQHLDDITAARLLPLHHLPAQLLSIEESLALQKQQKQNYEEMQAKLAAQKLAERLNIKMQSYNPEGESSGQYREVRDEDDDQSSEEF</sequence>
<dbReference type="PANTHER" id="PTHR23171:SF2">
    <property type="entry name" value="MYOCARDIAL ZONULA ADHERENS PROTEIN"/>
    <property type="match status" value="1"/>
</dbReference>
<reference evidence="3" key="1">
    <citation type="submission" date="2025-08" db="UniProtKB">
        <authorList>
            <consortium name="Ensembl"/>
        </authorList>
    </citation>
    <scope>IDENTIFICATION</scope>
</reference>
<dbReference type="AlphaFoldDB" id="A0A8C6S5J3"/>
<feature type="compositionally biased region" description="Low complexity" evidence="2">
    <location>
        <begin position="1"/>
        <end position="25"/>
    </location>
</feature>
<feature type="region of interest" description="Disordered" evidence="2">
    <location>
        <begin position="436"/>
        <end position="463"/>
    </location>
</feature>
<dbReference type="InterPro" id="IPR051375">
    <property type="entry name" value="Tuftelin_GRINL1A/MYZAP/CCD68"/>
</dbReference>
<keyword evidence="1" id="KW-0175">Coiled coil</keyword>
<feature type="region of interest" description="Disordered" evidence="2">
    <location>
        <begin position="1"/>
        <end position="69"/>
    </location>
</feature>
<feature type="compositionally biased region" description="Basic and acidic residues" evidence="2">
    <location>
        <begin position="45"/>
        <end position="55"/>
    </location>
</feature>
<dbReference type="OMA" id="KNELYHV"/>
<evidence type="ECO:0000313" key="3">
    <source>
        <dbReference type="Ensembl" id="ENSNGAP00000026051.1"/>
    </source>
</evidence>
<feature type="compositionally biased region" description="Polar residues" evidence="2">
    <location>
        <begin position="521"/>
        <end position="534"/>
    </location>
</feature>
<evidence type="ECO:0000256" key="2">
    <source>
        <dbReference type="SAM" id="MobiDB-lite"/>
    </source>
</evidence>
<feature type="coiled-coil region" evidence="1">
    <location>
        <begin position="178"/>
        <end position="415"/>
    </location>
</feature>
<accession>A0A8C6S5J3</accession>